<evidence type="ECO:0000256" key="6">
    <source>
        <dbReference type="ARBA" id="ARBA00023136"/>
    </source>
</evidence>
<evidence type="ECO:0000259" key="10">
    <source>
        <dbReference type="Pfam" id="PF00593"/>
    </source>
</evidence>
<protein>
    <submittedName>
        <fullName evidence="12">SusC/RagA family TonB-linked outer membrane protein</fullName>
    </submittedName>
</protein>
<evidence type="ECO:0000256" key="1">
    <source>
        <dbReference type="ARBA" id="ARBA00004571"/>
    </source>
</evidence>
<evidence type="ECO:0000256" key="5">
    <source>
        <dbReference type="ARBA" id="ARBA00023077"/>
    </source>
</evidence>
<keyword evidence="3 8" id="KW-1134">Transmembrane beta strand</keyword>
<dbReference type="InterPro" id="IPR008969">
    <property type="entry name" value="CarboxyPept-like_regulatory"/>
</dbReference>
<evidence type="ECO:0000256" key="8">
    <source>
        <dbReference type="PROSITE-ProRule" id="PRU01360"/>
    </source>
</evidence>
<evidence type="ECO:0000256" key="4">
    <source>
        <dbReference type="ARBA" id="ARBA00022692"/>
    </source>
</evidence>
<evidence type="ECO:0000256" key="3">
    <source>
        <dbReference type="ARBA" id="ARBA00022452"/>
    </source>
</evidence>
<dbReference type="GO" id="GO:0009279">
    <property type="term" value="C:cell outer membrane"/>
    <property type="evidence" value="ECO:0007669"/>
    <property type="project" value="UniProtKB-SubCell"/>
</dbReference>
<keyword evidence="7 8" id="KW-0998">Cell outer membrane</keyword>
<evidence type="ECO:0000256" key="9">
    <source>
        <dbReference type="RuleBase" id="RU003357"/>
    </source>
</evidence>
<dbReference type="InterPro" id="IPR000531">
    <property type="entry name" value="Beta-barrel_TonB"/>
</dbReference>
<comment type="subcellular location">
    <subcellularLocation>
        <location evidence="1 8">Cell outer membrane</location>
        <topology evidence="1 8">Multi-pass membrane protein</topology>
    </subcellularLocation>
</comment>
<feature type="domain" description="TonB-dependent receptor-like beta-barrel" evidence="10">
    <location>
        <begin position="443"/>
        <end position="1018"/>
    </location>
</feature>
<dbReference type="InterPro" id="IPR023997">
    <property type="entry name" value="TonB-dep_OMP_SusC/RagA_CS"/>
</dbReference>
<dbReference type="Gene3D" id="2.40.170.20">
    <property type="entry name" value="TonB-dependent receptor, beta-barrel domain"/>
    <property type="match status" value="1"/>
</dbReference>
<keyword evidence="4 8" id="KW-0812">Transmembrane</keyword>
<accession>A0A9W6B3Q3</accession>
<evidence type="ECO:0000256" key="7">
    <source>
        <dbReference type="ARBA" id="ARBA00023237"/>
    </source>
</evidence>
<name>A0A9W6B3Q3_9FLAO</name>
<reference evidence="12" key="1">
    <citation type="submission" date="2022-07" db="EMBL/GenBank/DDBJ databases">
        <title>Taxonomy of Novel Oxalotrophic and Methylotrophic Bacteria.</title>
        <authorList>
            <person name="Sahin N."/>
            <person name="Tani A."/>
        </authorList>
    </citation>
    <scope>NUCLEOTIDE SEQUENCE</scope>
    <source>
        <strain evidence="12">AM327</strain>
    </source>
</reference>
<sequence>MGTLSAQNNDGGVIDSVYVKISNDIKHVTDVLDIIEKQTSFNCLYTTSVGSLESSTPIISEGTIGLYKLLQVLEDKFSIRYDIQDRNIYLKLEHDDTNIQIQLSGTVTDEEGVPIYGVTIKVNDNVTQTNFDGDYSMNVRSGEMVTFSYLGMKTEKVEVTEANINMTLVPCAEILSEVMVTGYGTQLRKNVSTAIVKVKPEDFNGGIVLSPLDLIMGKVAGLTITNVANNPNGGVSIQLRGVTSIQGGTTPLIVIDGIPGGNLDLIQPNDIASFDILKDGAAAAVYGTRGNNGVILITTKQGHKGKATYEYATYFSKEFEDKHAKPDFLKAADWRKLIAQGDLSASLDHGASTDIWDALINKNNLSEYHTFATSGGGEDNRYRVSFYYNNFEGISKENAREEVGGRINFSQNGLQDKLMIQAGIAVNHNDANLLGGGNFGTVIDWNPTDPIYAEPSNSNPGKYGYYEIYGRYNPISRYSSRSYERQQLTLSATAKVSYEVLKNVKAQVFWAYQYDNYEDRYYRTTKDWTQYQEGSPYSGTGYAYKSNYLNYNKLLESMLRYSNTFGAHTVDALMGYGYQYETIEFFDVSNSGFTSDATEDWDIGSDNSYSTPTLSSRKEDNTLISFFSRINYSFKNRYFFQASWRYEGSSRFGANNKWGDFPAISGGWVITDEQFMKQQHVFSFLKIRTGFGITGNQDIDNYQSLASLSGGYSYPIYYDGVDEVLYYTTYGPAKNVNPDLKWEKKEEFDVGVDFGFLKNKLTGTIDYFSRTTKDVLYNYSAQLPSGVASTVLANVGSIKNSGVEITGNYTPIRNANFKWDVALTGSYQKSIVKSLSNDTYFLSEFETGNIGNPGSLGNAFLIKEGRPIGDYYGKEFAGFTDSGEWLFYKADGSIGTSSEVSDADNRIIGNGMPKYQASLINNISYKGFYLSVFLRGKFDYEILNTLDMFYGNPYIIGTSNVLQSALTTHKHINETPIYSSYYLEKGDFVKIDNVQIGYNFKELGFVSNLNLYLSVRNLYTITGYTGRDPEVDDTGLTPGMDDRSYYPRTKTFTFGLKASF</sequence>
<dbReference type="Pfam" id="PF07715">
    <property type="entry name" value="Plug"/>
    <property type="match status" value="1"/>
</dbReference>
<dbReference type="InterPro" id="IPR039426">
    <property type="entry name" value="TonB-dep_rcpt-like"/>
</dbReference>
<dbReference type="Gene3D" id="2.170.130.10">
    <property type="entry name" value="TonB-dependent receptor, plug domain"/>
    <property type="match status" value="1"/>
</dbReference>
<evidence type="ECO:0000256" key="2">
    <source>
        <dbReference type="ARBA" id="ARBA00022448"/>
    </source>
</evidence>
<dbReference type="InterPro" id="IPR012910">
    <property type="entry name" value="Plug_dom"/>
</dbReference>
<keyword evidence="5 9" id="KW-0798">TonB box</keyword>
<keyword evidence="6 8" id="KW-0472">Membrane</keyword>
<evidence type="ECO:0000313" key="12">
    <source>
        <dbReference type="EMBL" id="GLB52023.1"/>
    </source>
</evidence>
<dbReference type="AlphaFoldDB" id="A0A9W6B3Q3"/>
<dbReference type="NCBIfam" id="TIGR04057">
    <property type="entry name" value="SusC_RagA_signa"/>
    <property type="match status" value="1"/>
</dbReference>
<dbReference type="EMBL" id="BRVP01000006">
    <property type="protein sequence ID" value="GLB52023.1"/>
    <property type="molecule type" value="Genomic_DNA"/>
</dbReference>
<keyword evidence="2 8" id="KW-0813">Transport</keyword>
<dbReference type="InterPro" id="IPR036942">
    <property type="entry name" value="Beta-barrel_TonB_sf"/>
</dbReference>
<dbReference type="InterPro" id="IPR037066">
    <property type="entry name" value="Plug_dom_sf"/>
</dbReference>
<dbReference type="InterPro" id="IPR023996">
    <property type="entry name" value="TonB-dep_OMP_SusC/RagA"/>
</dbReference>
<dbReference type="PROSITE" id="PS52016">
    <property type="entry name" value="TONB_DEPENDENT_REC_3"/>
    <property type="match status" value="1"/>
</dbReference>
<dbReference type="Proteomes" id="UP001143545">
    <property type="component" value="Unassembled WGS sequence"/>
</dbReference>
<proteinExistence type="inferred from homology"/>
<feature type="domain" description="TonB-dependent receptor plug" evidence="11">
    <location>
        <begin position="191"/>
        <end position="294"/>
    </location>
</feature>
<gene>
    <name evidence="12" type="ORF">NBRC110019_10620</name>
</gene>
<organism evidence="12 13">
    <name type="scientific">Neptunitalea chrysea</name>
    <dbReference type="NCBI Taxonomy" id="1647581"/>
    <lineage>
        <taxon>Bacteria</taxon>
        <taxon>Pseudomonadati</taxon>
        <taxon>Bacteroidota</taxon>
        <taxon>Flavobacteriia</taxon>
        <taxon>Flavobacteriales</taxon>
        <taxon>Flavobacteriaceae</taxon>
        <taxon>Neptunitalea</taxon>
    </lineage>
</organism>
<dbReference type="SUPFAM" id="SSF56935">
    <property type="entry name" value="Porins"/>
    <property type="match status" value="1"/>
</dbReference>
<comment type="caution">
    <text evidence="12">The sequence shown here is derived from an EMBL/GenBank/DDBJ whole genome shotgun (WGS) entry which is preliminary data.</text>
</comment>
<evidence type="ECO:0000259" key="11">
    <source>
        <dbReference type="Pfam" id="PF07715"/>
    </source>
</evidence>
<dbReference type="Pfam" id="PF13715">
    <property type="entry name" value="CarbopepD_reg_2"/>
    <property type="match status" value="1"/>
</dbReference>
<evidence type="ECO:0000313" key="13">
    <source>
        <dbReference type="Proteomes" id="UP001143545"/>
    </source>
</evidence>
<comment type="similarity">
    <text evidence="8 9">Belongs to the TonB-dependent receptor family.</text>
</comment>
<dbReference type="NCBIfam" id="TIGR04056">
    <property type="entry name" value="OMP_RagA_SusC"/>
    <property type="match status" value="1"/>
</dbReference>
<dbReference type="Gene3D" id="2.60.40.1120">
    <property type="entry name" value="Carboxypeptidase-like, regulatory domain"/>
    <property type="match status" value="1"/>
</dbReference>
<keyword evidence="13" id="KW-1185">Reference proteome</keyword>
<dbReference type="SUPFAM" id="SSF49464">
    <property type="entry name" value="Carboxypeptidase regulatory domain-like"/>
    <property type="match status" value="1"/>
</dbReference>
<dbReference type="Pfam" id="PF00593">
    <property type="entry name" value="TonB_dep_Rec_b-barrel"/>
    <property type="match status" value="1"/>
</dbReference>